<proteinExistence type="predicted"/>
<dbReference type="AlphaFoldDB" id="A0A5E8BIN4"/>
<evidence type="ECO:0000313" key="2">
    <source>
        <dbReference type="Proteomes" id="UP000398389"/>
    </source>
</evidence>
<dbReference type="GeneID" id="43581086"/>
<protein>
    <submittedName>
        <fullName evidence="1">Uncharacterized protein</fullName>
    </submittedName>
</protein>
<gene>
    <name evidence="1" type="ORF">SAPINGB_P002267</name>
</gene>
<dbReference type="RefSeq" id="XP_031852877.1">
    <property type="nucleotide sequence ID" value="XM_031996986.1"/>
</dbReference>
<name>A0A5E8BIN4_9ASCO</name>
<organism evidence="1 2">
    <name type="scientific">Magnusiomyces paraingens</name>
    <dbReference type="NCBI Taxonomy" id="2606893"/>
    <lineage>
        <taxon>Eukaryota</taxon>
        <taxon>Fungi</taxon>
        <taxon>Dikarya</taxon>
        <taxon>Ascomycota</taxon>
        <taxon>Saccharomycotina</taxon>
        <taxon>Dipodascomycetes</taxon>
        <taxon>Dipodascales</taxon>
        <taxon>Dipodascaceae</taxon>
        <taxon>Magnusiomyces</taxon>
    </lineage>
</organism>
<accession>A0A5E8BIN4</accession>
<reference evidence="1 2" key="1">
    <citation type="submission" date="2019-09" db="EMBL/GenBank/DDBJ databases">
        <authorList>
            <person name="Brejova B."/>
        </authorList>
    </citation>
    <scope>NUCLEOTIDE SEQUENCE [LARGE SCALE GENOMIC DNA]</scope>
</reference>
<sequence length="164" mass="18360">MELEYGLTLRIPGLVKQETKRCLPGLADCLSTDIKAIVNGPFGCTVTIDQHFDIGTLETVAESCKKNSELFPNQILSKNSSLKFSYRFPTSPSKIVTGFKAVIGGDRVIECRFKNIKQIPFIVDKSNVNDSPIEGHTIDNLEEDFEVDLKIHWIPTYFSSPYVS</sequence>
<evidence type="ECO:0000313" key="1">
    <source>
        <dbReference type="EMBL" id="VVT49433.1"/>
    </source>
</evidence>
<dbReference type="EMBL" id="CABVLU010000002">
    <property type="protein sequence ID" value="VVT49433.1"/>
    <property type="molecule type" value="Genomic_DNA"/>
</dbReference>
<dbReference type="Proteomes" id="UP000398389">
    <property type="component" value="Unassembled WGS sequence"/>
</dbReference>
<keyword evidence="2" id="KW-1185">Reference proteome</keyword>